<dbReference type="NCBIfam" id="TIGR01484">
    <property type="entry name" value="HAD-SF-IIB"/>
    <property type="match status" value="1"/>
</dbReference>
<keyword evidence="6" id="KW-0460">Magnesium</keyword>
<dbReference type="SUPFAM" id="SSF56784">
    <property type="entry name" value="HAD-like"/>
    <property type="match status" value="1"/>
</dbReference>
<dbReference type="InterPro" id="IPR006379">
    <property type="entry name" value="HAD-SF_hydro_IIB"/>
</dbReference>
<dbReference type="PANTHER" id="PTHR43768">
    <property type="entry name" value="TREHALOSE 6-PHOSPHATE PHOSPHATASE"/>
    <property type="match status" value="1"/>
</dbReference>
<comment type="cofactor">
    <cofactor evidence="6">
        <name>Mg(2+)</name>
        <dbReference type="ChEBI" id="CHEBI:18420"/>
    </cofactor>
</comment>
<dbReference type="Pfam" id="PF02358">
    <property type="entry name" value="Trehalose_PPase"/>
    <property type="match status" value="1"/>
</dbReference>
<evidence type="ECO:0000256" key="3">
    <source>
        <dbReference type="ARBA" id="ARBA00008770"/>
    </source>
</evidence>
<protein>
    <recommendedName>
        <fullName evidence="6">Trehalose 6-phosphate phosphatase</fullName>
        <ecNumber evidence="6">3.1.3.12</ecNumber>
    </recommendedName>
</protein>
<comment type="pathway">
    <text evidence="2 6">Glycan biosynthesis; trehalose biosynthesis.</text>
</comment>
<dbReference type="InterPro" id="IPR003337">
    <property type="entry name" value="Trehalose_PPase"/>
</dbReference>
<keyword evidence="8" id="KW-1185">Reference proteome</keyword>
<sequence length="266" mass="27871">MTAGSLPAPLRQAVARVARTPRLLVVCDYDGTLAPIVEDPARAVPRPESVRALGALAGLPETTVGAISGRALRDLAALSGLPAEVHLIGSHGVEFDAGFAHALDSETQTLRRRLEADLELLVGQTPGVFLEPKPASVAVHVRRAEPAVGESALEAVRSGPAQWEGVYVTEGKAVIELAVVETDKGEALDMLRRQARATAALFVGDDVTDEKAFARLGGPDVGVKVGRGESLAEYSVPDTADVAAMLASLLAERRAWLSGETHRPGD</sequence>
<dbReference type="EMBL" id="BAAAQM010000037">
    <property type="protein sequence ID" value="GAA1986496.1"/>
    <property type="molecule type" value="Genomic_DNA"/>
</dbReference>
<evidence type="ECO:0000256" key="5">
    <source>
        <dbReference type="ARBA" id="ARBA00024179"/>
    </source>
</evidence>
<evidence type="ECO:0000256" key="4">
    <source>
        <dbReference type="ARBA" id="ARBA00022801"/>
    </source>
</evidence>
<keyword evidence="4 6" id="KW-0378">Hydrolase</keyword>
<comment type="caution">
    <text evidence="7">The sequence shown here is derived from an EMBL/GenBank/DDBJ whole genome shotgun (WGS) entry which is preliminary data.</text>
</comment>
<comment type="function">
    <text evidence="5 6">Removes the phosphate from trehalose 6-phosphate to produce free trehalose.</text>
</comment>
<name>A0ABN2SHG9_9ACTN</name>
<dbReference type="CDD" id="cd01627">
    <property type="entry name" value="HAD_TPP"/>
    <property type="match status" value="1"/>
</dbReference>
<dbReference type="InterPro" id="IPR044651">
    <property type="entry name" value="OTSB-like"/>
</dbReference>
<organism evidence="7 8">
    <name type="scientific">Catenulispora subtropica</name>
    <dbReference type="NCBI Taxonomy" id="450798"/>
    <lineage>
        <taxon>Bacteria</taxon>
        <taxon>Bacillati</taxon>
        <taxon>Actinomycetota</taxon>
        <taxon>Actinomycetes</taxon>
        <taxon>Catenulisporales</taxon>
        <taxon>Catenulisporaceae</taxon>
        <taxon>Catenulispora</taxon>
    </lineage>
</organism>
<evidence type="ECO:0000256" key="6">
    <source>
        <dbReference type="RuleBase" id="RU361117"/>
    </source>
</evidence>
<proteinExistence type="inferred from homology"/>
<comment type="similarity">
    <text evidence="3 6">Belongs to the trehalose phosphatase family.</text>
</comment>
<dbReference type="InterPro" id="IPR023214">
    <property type="entry name" value="HAD_sf"/>
</dbReference>
<dbReference type="InterPro" id="IPR036412">
    <property type="entry name" value="HAD-like_sf"/>
</dbReference>
<dbReference type="EC" id="3.1.3.12" evidence="6"/>
<evidence type="ECO:0000256" key="1">
    <source>
        <dbReference type="ARBA" id="ARBA00000500"/>
    </source>
</evidence>
<evidence type="ECO:0000313" key="8">
    <source>
        <dbReference type="Proteomes" id="UP001499854"/>
    </source>
</evidence>
<dbReference type="Gene3D" id="3.40.50.1000">
    <property type="entry name" value="HAD superfamily/HAD-like"/>
    <property type="match status" value="1"/>
</dbReference>
<dbReference type="PANTHER" id="PTHR43768:SF3">
    <property type="entry name" value="TREHALOSE 6-PHOSPHATE PHOSPHATASE"/>
    <property type="match status" value="1"/>
</dbReference>
<evidence type="ECO:0000313" key="7">
    <source>
        <dbReference type="EMBL" id="GAA1986496.1"/>
    </source>
</evidence>
<comment type="catalytic activity">
    <reaction evidence="1 6">
        <text>alpha,alpha-trehalose 6-phosphate + H2O = alpha,alpha-trehalose + phosphate</text>
        <dbReference type="Rhea" id="RHEA:23420"/>
        <dbReference type="ChEBI" id="CHEBI:15377"/>
        <dbReference type="ChEBI" id="CHEBI:16551"/>
        <dbReference type="ChEBI" id="CHEBI:43474"/>
        <dbReference type="ChEBI" id="CHEBI:58429"/>
        <dbReference type="EC" id="3.1.3.12"/>
    </reaction>
</comment>
<evidence type="ECO:0000256" key="2">
    <source>
        <dbReference type="ARBA" id="ARBA00005199"/>
    </source>
</evidence>
<dbReference type="Proteomes" id="UP001499854">
    <property type="component" value="Unassembled WGS sequence"/>
</dbReference>
<dbReference type="Gene3D" id="3.30.70.1020">
    <property type="entry name" value="Trehalose-6-phosphate phosphatase related protein, domain 2"/>
    <property type="match status" value="1"/>
</dbReference>
<accession>A0ABN2SHG9</accession>
<dbReference type="NCBIfam" id="TIGR00685">
    <property type="entry name" value="T6PP"/>
    <property type="match status" value="1"/>
</dbReference>
<keyword evidence="6" id="KW-0479">Metal-binding</keyword>
<reference evidence="7 8" key="1">
    <citation type="journal article" date="2019" name="Int. J. Syst. Evol. Microbiol.">
        <title>The Global Catalogue of Microorganisms (GCM) 10K type strain sequencing project: providing services to taxonomists for standard genome sequencing and annotation.</title>
        <authorList>
            <consortium name="The Broad Institute Genomics Platform"/>
            <consortium name="The Broad Institute Genome Sequencing Center for Infectious Disease"/>
            <person name="Wu L."/>
            <person name="Ma J."/>
        </authorList>
    </citation>
    <scope>NUCLEOTIDE SEQUENCE [LARGE SCALE GENOMIC DNA]</scope>
    <source>
        <strain evidence="7 8">JCM 16013</strain>
    </source>
</reference>
<gene>
    <name evidence="7" type="ORF">GCM10009838_56290</name>
</gene>